<keyword evidence="2" id="KW-1185">Reference proteome</keyword>
<sequence length="240" mass="27203">MRKIIFHYHLFKNAGTSLDAAFKENFKGDEWVTREFPGNPKINHEQVRQWIVDNPQAKCFSSHTAMLPPPAIDGVEVFPVVFVRHPIDRIASAYAFERKQGGDSFGAVLARNTGFKGYIETRLALKSDRQCRNFHVARFAPMFPGSEDDELNNAIRAVKSLPFLGVVESFDESISLLERKLRDFGFPGLKLVPERKNVSRDSNTALDAKLESIKNELGDETYQLLVTENQLDLALYTKLV</sequence>
<dbReference type="InterPro" id="IPR027417">
    <property type="entry name" value="P-loop_NTPase"/>
</dbReference>
<name>A0ABY2UTI2_9GAMM</name>
<reference evidence="1 2" key="1">
    <citation type="submission" date="2019-05" db="EMBL/GenBank/DDBJ databases">
        <title>Microbulbifer harenosus sp. nov., an alginate-degrading bacterium isolated from coastal sand.</title>
        <authorList>
            <person name="Huang H."/>
            <person name="Mo K."/>
            <person name="Bao S."/>
        </authorList>
    </citation>
    <scope>NUCLEOTIDE SEQUENCE [LARGE SCALE GENOMIC DNA]</scope>
    <source>
        <strain evidence="1 2">HB161719</strain>
    </source>
</reference>
<accession>A0ABY2UTI2</accession>
<comment type="caution">
    <text evidence="1">The sequence shown here is derived from an EMBL/GenBank/DDBJ whole genome shotgun (WGS) entry which is preliminary data.</text>
</comment>
<organism evidence="1 2">
    <name type="scientific">Microbulbifer harenosus</name>
    <dbReference type="NCBI Taxonomy" id="2576840"/>
    <lineage>
        <taxon>Bacteria</taxon>
        <taxon>Pseudomonadati</taxon>
        <taxon>Pseudomonadota</taxon>
        <taxon>Gammaproteobacteria</taxon>
        <taxon>Cellvibrionales</taxon>
        <taxon>Microbulbiferaceae</taxon>
        <taxon>Microbulbifer</taxon>
    </lineage>
</organism>
<evidence type="ECO:0000313" key="1">
    <source>
        <dbReference type="EMBL" id="TLM80005.1"/>
    </source>
</evidence>
<gene>
    <name evidence="1" type="ORF">FDY93_01120</name>
</gene>
<protein>
    <submittedName>
        <fullName evidence="1">Sulfotransferase family protein</fullName>
    </submittedName>
</protein>
<dbReference type="Proteomes" id="UP000306791">
    <property type="component" value="Unassembled WGS sequence"/>
</dbReference>
<evidence type="ECO:0000313" key="2">
    <source>
        <dbReference type="Proteomes" id="UP000306791"/>
    </source>
</evidence>
<proteinExistence type="predicted"/>
<dbReference type="Gene3D" id="3.40.50.300">
    <property type="entry name" value="P-loop containing nucleotide triphosphate hydrolases"/>
    <property type="match status" value="1"/>
</dbReference>
<dbReference type="EMBL" id="VANI01000001">
    <property type="protein sequence ID" value="TLM80005.1"/>
    <property type="molecule type" value="Genomic_DNA"/>
</dbReference>
<dbReference type="SUPFAM" id="SSF52540">
    <property type="entry name" value="P-loop containing nucleoside triphosphate hydrolases"/>
    <property type="match status" value="1"/>
</dbReference>